<feature type="repeat" description="PPR" evidence="4">
    <location>
        <begin position="490"/>
        <end position="524"/>
    </location>
</feature>
<feature type="repeat" description="PPR" evidence="4">
    <location>
        <begin position="455"/>
        <end position="489"/>
    </location>
</feature>
<reference evidence="6 7" key="1">
    <citation type="submission" date="2012-08" db="EMBL/GenBank/DDBJ databases">
        <title>Oryza genome evolution.</title>
        <authorList>
            <person name="Wing R.A."/>
        </authorList>
    </citation>
    <scope>NUCLEOTIDE SEQUENCE</scope>
</reference>
<dbReference type="PANTHER" id="PTHR47941">
    <property type="entry name" value="PENTATRICOPEPTIDE REPEAT-CONTAINING PROTEIN 3, MITOCHONDRIAL"/>
    <property type="match status" value="1"/>
</dbReference>
<feature type="compositionally biased region" description="Low complexity" evidence="5">
    <location>
        <begin position="1"/>
        <end position="12"/>
    </location>
</feature>
<feature type="region of interest" description="Disordered" evidence="5">
    <location>
        <begin position="299"/>
        <end position="356"/>
    </location>
</feature>
<reference evidence="7" key="2">
    <citation type="submission" date="2013-12" db="EMBL/GenBank/DDBJ databases">
        <authorList>
            <person name="Yu Y."/>
            <person name="Lee S."/>
            <person name="de Baynast K."/>
            <person name="Wissotski M."/>
            <person name="Liu L."/>
            <person name="Talag J."/>
            <person name="Goicoechea J."/>
            <person name="Angelova A."/>
            <person name="Jetty R."/>
            <person name="Kudrna D."/>
            <person name="Golser W."/>
            <person name="Rivera L."/>
            <person name="Zhang J."/>
            <person name="Wing R."/>
        </authorList>
    </citation>
    <scope>NUCLEOTIDE SEQUENCE</scope>
</reference>
<feature type="compositionally biased region" description="Basic and acidic residues" evidence="5">
    <location>
        <begin position="85"/>
        <end position="106"/>
    </location>
</feature>
<proteinExistence type="inferred from homology"/>
<evidence type="ECO:0000256" key="3">
    <source>
        <dbReference type="ARBA" id="ARBA00022946"/>
    </source>
</evidence>
<dbReference type="Pfam" id="PF13041">
    <property type="entry name" value="PPR_2"/>
    <property type="match status" value="1"/>
</dbReference>
<dbReference type="EnsemblPlants" id="LPERR01G16410.1">
    <property type="protein sequence ID" value="LPERR01G16410.1"/>
    <property type="gene ID" value="LPERR01G16410"/>
</dbReference>
<dbReference type="Gene3D" id="1.25.40.10">
    <property type="entry name" value="Tetratricopeptide repeat domain"/>
    <property type="match status" value="1"/>
</dbReference>
<feature type="region of interest" description="Disordered" evidence="5">
    <location>
        <begin position="370"/>
        <end position="404"/>
    </location>
</feature>
<dbReference type="HOGENOM" id="CLU_461081_0_0_1"/>
<dbReference type="InterPro" id="IPR011990">
    <property type="entry name" value="TPR-like_helical_dom_sf"/>
</dbReference>
<sequence>MTACAAQRSSNRSARESAEGGVERVAEAGVAEEGLDEEAREGGVRRGGGDGGTEELAEGVVARVEAEEGGDRVERVGELAGGGEGAREEGEVGRRGPCRRWGERKEESEGRERVGVAGAEYDGGELVVAEVGEKTGELRLDGPRLVGVGVGVGCREVGRDEVDDGDARVEGARQERRQGVRRNARHCLGHGETHRRVVRVGLQSASADKPHLHLRFLLLTLAAAAPPREFEREEAKEGETREMMRLQIPARSGVLRRLLHLGGAGGVVRPYSTGDRRRRVIREAQQEEEDEAFLRTLNFNADPENNPPPPPRQSGGDAPDSSSPDAAFPTDILRRAAGKQQEQREERPEGISQKAIGESLMEKLKLGDAGNAASATGGNGGDERSQPEREPTNLPPPPEQEPAQPQDMDEIFRKMKETGLIPNAVAMLDGLCKNGLVQDAMKLFGLMREKGSIPEVVVYTAVVEAFCKGGKLDDAVRIFRKMQGNGVIPNAFSYWLLIQGLCKGGRLDDAVDLCVEMFEAGHSPNAMTFVGLVDAVCKAKGSEAGEKLVRSFQDRNFAIDEKSIREHLNKKGPFSPVIWEVIFGKKKSGRPF</sequence>
<dbReference type="InterPro" id="IPR002885">
    <property type="entry name" value="PPR_rpt"/>
</dbReference>
<accession>A0A0D9V1U7</accession>
<feature type="compositionally biased region" description="Low complexity" evidence="5">
    <location>
        <begin position="317"/>
        <end position="329"/>
    </location>
</feature>
<feature type="repeat" description="PPR" evidence="4">
    <location>
        <begin position="420"/>
        <end position="454"/>
    </location>
</feature>
<feature type="compositionally biased region" description="Basic and acidic residues" evidence="5">
    <location>
        <begin position="13"/>
        <end position="26"/>
    </location>
</feature>
<protein>
    <recommendedName>
        <fullName evidence="8">Pentacotripeptide-repeat region of PRORP domain-containing protein</fullName>
    </recommendedName>
</protein>
<evidence type="ECO:0000313" key="6">
    <source>
        <dbReference type="EnsemblPlants" id="LPERR01G16410.1"/>
    </source>
</evidence>
<evidence type="ECO:0000256" key="2">
    <source>
        <dbReference type="ARBA" id="ARBA00022737"/>
    </source>
</evidence>
<comment type="similarity">
    <text evidence="1">Belongs to the PPR family. P subfamily.</text>
</comment>
<keyword evidence="2" id="KW-0677">Repeat</keyword>
<dbReference type="Gramene" id="LPERR01G16410.1">
    <property type="protein sequence ID" value="LPERR01G16410.1"/>
    <property type="gene ID" value="LPERR01G16410"/>
</dbReference>
<dbReference type="AlphaFoldDB" id="A0A0D9V1U7"/>
<name>A0A0D9V1U7_9ORYZ</name>
<dbReference type="Proteomes" id="UP000032180">
    <property type="component" value="Chromosome 1"/>
</dbReference>
<dbReference type="eggNOG" id="KOG4197">
    <property type="taxonomic scope" value="Eukaryota"/>
</dbReference>
<feature type="compositionally biased region" description="Basic and acidic residues" evidence="5">
    <location>
        <begin position="381"/>
        <end position="391"/>
    </location>
</feature>
<dbReference type="Pfam" id="PF01535">
    <property type="entry name" value="PPR"/>
    <property type="match status" value="1"/>
</dbReference>
<evidence type="ECO:0000313" key="7">
    <source>
        <dbReference type="Proteomes" id="UP000032180"/>
    </source>
</evidence>
<dbReference type="NCBIfam" id="TIGR00756">
    <property type="entry name" value="PPR"/>
    <property type="match status" value="3"/>
</dbReference>
<feature type="region of interest" description="Disordered" evidence="5">
    <location>
        <begin position="1"/>
        <end position="106"/>
    </location>
</feature>
<feature type="compositionally biased region" description="Basic and acidic residues" evidence="5">
    <location>
        <begin position="64"/>
        <end position="77"/>
    </location>
</feature>
<evidence type="ECO:0008006" key="8">
    <source>
        <dbReference type="Google" id="ProtNLM"/>
    </source>
</evidence>
<organism evidence="6 7">
    <name type="scientific">Leersia perrieri</name>
    <dbReference type="NCBI Taxonomy" id="77586"/>
    <lineage>
        <taxon>Eukaryota</taxon>
        <taxon>Viridiplantae</taxon>
        <taxon>Streptophyta</taxon>
        <taxon>Embryophyta</taxon>
        <taxon>Tracheophyta</taxon>
        <taxon>Spermatophyta</taxon>
        <taxon>Magnoliopsida</taxon>
        <taxon>Liliopsida</taxon>
        <taxon>Poales</taxon>
        <taxon>Poaceae</taxon>
        <taxon>BOP clade</taxon>
        <taxon>Oryzoideae</taxon>
        <taxon>Oryzeae</taxon>
        <taxon>Oryzinae</taxon>
        <taxon>Leersia</taxon>
    </lineage>
</organism>
<evidence type="ECO:0000256" key="5">
    <source>
        <dbReference type="SAM" id="MobiDB-lite"/>
    </source>
</evidence>
<evidence type="ECO:0000256" key="4">
    <source>
        <dbReference type="PROSITE-ProRule" id="PRU00708"/>
    </source>
</evidence>
<keyword evidence="7" id="KW-1185">Reference proteome</keyword>
<dbReference type="STRING" id="77586.A0A0D9V1U7"/>
<reference evidence="6" key="3">
    <citation type="submission" date="2015-04" db="UniProtKB">
        <authorList>
            <consortium name="EnsemblPlants"/>
        </authorList>
    </citation>
    <scope>IDENTIFICATION</scope>
</reference>
<dbReference type="PROSITE" id="PS51375">
    <property type="entry name" value="PPR"/>
    <property type="match status" value="3"/>
</dbReference>
<evidence type="ECO:0000256" key="1">
    <source>
        <dbReference type="ARBA" id="ARBA00007626"/>
    </source>
</evidence>
<keyword evidence="3" id="KW-0809">Transit peptide</keyword>